<dbReference type="AlphaFoldDB" id="A0A9N9MLH1"/>
<reference evidence="9" key="1">
    <citation type="submission" date="2022-01" db="EMBL/GenBank/DDBJ databases">
        <authorList>
            <person name="King R."/>
        </authorList>
    </citation>
    <scope>NUCLEOTIDE SEQUENCE</scope>
</reference>
<evidence type="ECO:0000256" key="8">
    <source>
        <dbReference type="ARBA" id="ARBA00031347"/>
    </source>
</evidence>
<gene>
    <name evidence="9" type="ORF">CEUTPL_LOCUS6093</name>
</gene>
<dbReference type="OrthoDB" id="1661054at2759"/>
<evidence type="ECO:0000256" key="6">
    <source>
        <dbReference type="ARBA" id="ARBA00023034"/>
    </source>
</evidence>
<organism evidence="9 10">
    <name type="scientific">Ceutorhynchus assimilis</name>
    <name type="common">cabbage seed weevil</name>
    <dbReference type="NCBI Taxonomy" id="467358"/>
    <lineage>
        <taxon>Eukaryota</taxon>
        <taxon>Metazoa</taxon>
        <taxon>Ecdysozoa</taxon>
        <taxon>Arthropoda</taxon>
        <taxon>Hexapoda</taxon>
        <taxon>Insecta</taxon>
        <taxon>Pterygota</taxon>
        <taxon>Neoptera</taxon>
        <taxon>Endopterygota</taxon>
        <taxon>Coleoptera</taxon>
        <taxon>Polyphaga</taxon>
        <taxon>Cucujiformia</taxon>
        <taxon>Curculionidae</taxon>
        <taxon>Ceutorhynchinae</taxon>
        <taxon>Ceutorhynchus</taxon>
    </lineage>
</organism>
<keyword evidence="7" id="KW-0472">Membrane</keyword>
<dbReference type="Pfam" id="PF04124">
    <property type="entry name" value="Dor1"/>
    <property type="match status" value="1"/>
</dbReference>
<sequence length="511" mass="59847">MSTDLLNLLYPNGYPDDWQYDKNIKDYLAKLGQNKVEDLLKQPRKLQLEYANVQDQTQDLAVSNYKTFIETAECSRELFTQFNSIEHKLDELIVDLPKFQQECGRFSEATAQISHLRKLNSLTLSKNAQLLEILELPQLMNSFISDQLYDDALELANYVQKICNKHIDIEIFKSILQDVNKLWLKMLLQLLNELKSDINLPKCLQIVGHLRRMKVFNEIELQLKFLQARGCYLENCLKYIPKNEQFLSKFIEVSRVNLFNIITQFKAIFNENDLIFFTWINNRIEDFLQVLRLELNSSNIDSVMDQCMYFALSFSKIGCDFRSLLLPIFTKQLFINFNDNLQEALIVYEKSIENFTLINKNLPNIPWKSQDPLHPPDSLLEFYPLAEYLNNLLKILNNYKQNAPLSLTKKIINLIQNSLILISKSLLKLYLQEHQAFNSTSRDAFTRLCMSFSDDLIPYVQKCIHVIYPPSQIAAKLGVSVREENLTYLDKDLIVEPIRHLLPNKIEFDEQ</sequence>
<dbReference type="GO" id="GO:0017119">
    <property type="term" value="C:Golgi transport complex"/>
    <property type="evidence" value="ECO:0007669"/>
    <property type="project" value="InterPro"/>
</dbReference>
<evidence type="ECO:0000256" key="1">
    <source>
        <dbReference type="ARBA" id="ARBA00004395"/>
    </source>
</evidence>
<proteinExistence type="inferred from homology"/>
<evidence type="ECO:0000313" key="9">
    <source>
        <dbReference type="EMBL" id="CAG9765488.1"/>
    </source>
</evidence>
<dbReference type="PANTHER" id="PTHR21311">
    <property type="entry name" value="CONSERVED OLIGOMERIC GOLGI COMPLEX COMPONENT 8"/>
    <property type="match status" value="1"/>
</dbReference>
<name>A0A9N9MLH1_9CUCU</name>
<dbReference type="EMBL" id="OU892278">
    <property type="protein sequence ID" value="CAG9765488.1"/>
    <property type="molecule type" value="Genomic_DNA"/>
</dbReference>
<keyword evidence="5" id="KW-0653">Protein transport</keyword>
<evidence type="ECO:0000313" key="10">
    <source>
        <dbReference type="Proteomes" id="UP001152799"/>
    </source>
</evidence>
<dbReference type="GO" id="GO:0015031">
    <property type="term" value="P:protein transport"/>
    <property type="evidence" value="ECO:0007669"/>
    <property type="project" value="UniProtKB-KW"/>
</dbReference>
<dbReference type="SUPFAM" id="SSF74788">
    <property type="entry name" value="Cullin repeat-like"/>
    <property type="match status" value="1"/>
</dbReference>
<evidence type="ECO:0000256" key="3">
    <source>
        <dbReference type="ARBA" id="ARBA00020983"/>
    </source>
</evidence>
<evidence type="ECO:0000256" key="7">
    <source>
        <dbReference type="ARBA" id="ARBA00023136"/>
    </source>
</evidence>
<evidence type="ECO:0000256" key="2">
    <source>
        <dbReference type="ARBA" id="ARBA00006419"/>
    </source>
</evidence>
<dbReference type="InterPro" id="IPR016159">
    <property type="entry name" value="Cullin_repeat-like_dom_sf"/>
</dbReference>
<dbReference type="GO" id="GO:0006891">
    <property type="term" value="P:intra-Golgi vesicle-mediated transport"/>
    <property type="evidence" value="ECO:0007669"/>
    <property type="project" value="TreeGrafter"/>
</dbReference>
<dbReference type="Proteomes" id="UP001152799">
    <property type="component" value="Chromosome 2"/>
</dbReference>
<comment type="subcellular location">
    <subcellularLocation>
        <location evidence="1">Golgi apparatus membrane</location>
        <topology evidence="1">Peripheral membrane protein</topology>
    </subcellularLocation>
</comment>
<comment type="similarity">
    <text evidence="2">Belongs to the COG8 family.</text>
</comment>
<protein>
    <recommendedName>
        <fullName evidence="3">Conserved oligomeric Golgi complex subunit 8</fullName>
    </recommendedName>
    <alternativeName>
        <fullName evidence="8">Component of oligomeric Golgi complex 8</fullName>
    </alternativeName>
</protein>
<evidence type="ECO:0000256" key="4">
    <source>
        <dbReference type="ARBA" id="ARBA00022448"/>
    </source>
</evidence>
<keyword evidence="4" id="KW-0813">Transport</keyword>
<dbReference type="InterPro" id="IPR007255">
    <property type="entry name" value="COG8"/>
</dbReference>
<dbReference type="GO" id="GO:0000139">
    <property type="term" value="C:Golgi membrane"/>
    <property type="evidence" value="ECO:0007669"/>
    <property type="project" value="UniProtKB-SubCell"/>
</dbReference>
<keyword evidence="10" id="KW-1185">Reference proteome</keyword>
<dbReference type="PANTHER" id="PTHR21311:SF0">
    <property type="entry name" value="CONSERVED OLIGOMERIC GOLGI COMPLEX SUBUNIT 8"/>
    <property type="match status" value="1"/>
</dbReference>
<accession>A0A9N9MLH1</accession>
<evidence type="ECO:0000256" key="5">
    <source>
        <dbReference type="ARBA" id="ARBA00022927"/>
    </source>
</evidence>
<keyword evidence="6" id="KW-0333">Golgi apparatus</keyword>